<dbReference type="SUPFAM" id="SSF81606">
    <property type="entry name" value="PP2C-like"/>
    <property type="match status" value="1"/>
</dbReference>
<comment type="caution">
    <text evidence="2">The sequence shown here is derived from an EMBL/GenBank/DDBJ whole genome shotgun (WGS) entry which is preliminary data.</text>
</comment>
<gene>
    <name evidence="2" type="ORF">AKO1_007298</name>
</gene>
<dbReference type="AlphaFoldDB" id="A0AAW2YUT9"/>
<dbReference type="PROSITE" id="PS51746">
    <property type="entry name" value="PPM_2"/>
    <property type="match status" value="1"/>
</dbReference>
<protein>
    <recommendedName>
        <fullName evidence="1">PPM-type phosphatase domain-containing protein</fullName>
    </recommendedName>
</protein>
<keyword evidence="3" id="KW-1185">Reference proteome</keyword>
<name>A0AAW2YUT9_9EUKA</name>
<proteinExistence type="predicted"/>
<dbReference type="InterPro" id="IPR001932">
    <property type="entry name" value="PPM-type_phosphatase-like_dom"/>
</dbReference>
<dbReference type="InterPro" id="IPR015655">
    <property type="entry name" value="PP2C"/>
</dbReference>
<evidence type="ECO:0000313" key="3">
    <source>
        <dbReference type="Proteomes" id="UP001431209"/>
    </source>
</evidence>
<evidence type="ECO:0000313" key="2">
    <source>
        <dbReference type="EMBL" id="KAL0479977.1"/>
    </source>
</evidence>
<dbReference type="Gene3D" id="3.60.40.10">
    <property type="entry name" value="PPM-type phosphatase domain"/>
    <property type="match status" value="1"/>
</dbReference>
<feature type="domain" description="PPM-type phosphatase" evidence="1">
    <location>
        <begin position="1"/>
        <end position="195"/>
    </location>
</feature>
<dbReference type="InterPro" id="IPR036457">
    <property type="entry name" value="PPM-type-like_dom_sf"/>
</dbReference>
<sequence length="200" mass="22420">MFITKNKLSNRCDITACNTGDSRFAIFDCDAPKDDNDKPTIITSIDHKCTTPSEKARIEKAGGFVDQNGRLNSILAMSRAFGDFALKNNSTHVNEQLLTCDPDITRTSIHINDKCSTMLINEKFKFIVIASDGLWDVMSTHECERFVVEGLEDQLQQGKSIQECDLETITSVMVRDAVYNKKSIIDNVTVILILLHQIKS</sequence>
<reference evidence="2 3" key="1">
    <citation type="submission" date="2024-03" db="EMBL/GenBank/DDBJ databases">
        <title>The Acrasis kona genome and developmental transcriptomes reveal deep origins of eukaryotic multicellular pathways.</title>
        <authorList>
            <person name="Sheikh S."/>
            <person name="Fu C.-J."/>
            <person name="Brown M.W."/>
            <person name="Baldauf S.L."/>
        </authorList>
    </citation>
    <scope>NUCLEOTIDE SEQUENCE [LARGE SCALE GENOMIC DNA]</scope>
    <source>
        <strain evidence="2 3">ATCC MYA-3509</strain>
    </source>
</reference>
<organism evidence="2 3">
    <name type="scientific">Acrasis kona</name>
    <dbReference type="NCBI Taxonomy" id="1008807"/>
    <lineage>
        <taxon>Eukaryota</taxon>
        <taxon>Discoba</taxon>
        <taxon>Heterolobosea</taxon>
        <taxon>Tetramitia</taxon>
        <taxon>Eutetramitia</taxon>
        <taxon>Acrasidae</taxon>
        <taxon>Acrasis</taxon>
    </lineage>
</organism>
<dbReference type="GO" id="GO:0004722">
    <property type="term" value="F:protein serine/threonine phosphatase activity"/>
    <property type="evidence" value="ECO:0007669"/>
    <property type="project" value="InterPro"/>
</dbReference>
<dbReference type="Proteomes" id="UP001431209">
    <property type="component" value="Unassembled WGS sequence"/>
</dbReference>
<dbReference type="PANTHER" id="PTHR13832">
    <property type="entry name" value="PROTEIN PHOSPHATASE 2C"/>
    <property type="match status" value="1"/>
</dbReference>
<dbReference type="PANTHER" id="PTHR13832:SF863">
    <property type="entry name" value="PPM-TYPE PHOSPHATASE DOMAIN-CONTAINING PROTEIN"/>
    <property type="match status" value="1"/>
</dbReference>
<dbReference type="CDD" id="cd00143">
    <property type="entry name" value="PP2Cc"/>
    <property type="match status" value="1"/>
</dbReference>
<evidence type="ECO:0000259" key="1">
    <source>
        <dbReference type="PROSITE" id="PS51746"/>
    </source>
</evidence>
<dbReference type="EMBL" id="JAOPGA020000617">
    <property type="protein sequence ID" value="KAL0479977.1"/>
    <property type="molecule type" value="Genomic_DNA"/>
</dbReference>
<dbReference type="Pfam" id="PF00481">
    <property type="entry name" value="PP2C"/>
    <property type="match status" value="1"/>
</dbReference>
<dbReference type="SMART" id="SM00332">
    <property type="entry name" value="PP2Cc"/>
    <property type="match status" value="1"/>
</dbReference>
<accession>A0AAW2YUT9</accession>